<accession>A0AA50D8F4</accession>
<dbReference type="InterPro" id="IPR050059">
    <property type="entry name" value="ATP_synthase_B_chain"/>
</dbReference>
<proteinExistence type="inferred from homology"/>
<keyword evidence="3 15" id="KW-0813">Transport</keyword>
<evidence type="ECO:0000256" key="12">
    <source>
        <dbReference type="ARBA" id="ARBA00025198"/>
    </source>
</evidence>
<dbReference type="Pfam" id="PF00430">
    <property type="entry name" value="ATP-synt_B"/>
    <property type="match status" value="1"/>
</dbReference>
<dbReference type="PANTHER" id="PTHR33445">
    <property type="entry name" value="ATP SYNTHASE SUBUNIT B', CHLOROPLASTIC"/>
    <property type="match status" value="1"/>
</dbReference>
<comment type="function">
    <text evidence="12 15">F(1)F(0) ATP synthase produces ATP from ADP in the presence of a proton or sodium gradient. F-type ATPases consist of two structural domains, F(1) containing the extramembraneous catalytic core and F(0) containing the membrane proton channel, linked together by a central stalk and a peripheral stalk. During catalysis, ATP synthesis in the catalytic domain of F(1) is coupled via a rotary mechanism of the central stalk subunits to proton translocation.</text>
</comment>
<keyword evidence="9 15" id="KW-0406">Ion transport</keyword>
<evidence type="ECO:0000256" key="1">
    <source>
        <dbReference type="ARBA" id="ARBA00004377"/>
    </source>
</evidence>
<dbReference type="GO" id="GO:0046933">
    <property type="term" value="F:proton-transporting ATP synthase activity, rotational mechanism"/>
    <property type="evidence" value="ECO:0007669"/>
    <property type="project" value="UniProtKB-UniRule"/>
</dbReference>
<dbReference type="CDD" id="cd06503">
    <property type="entry name" value="ATP-synt_Fo_b"/>
    <property type="match status" value="1"/>
</dbReference>
<sequence>MSVTLASAESTPFEIAQAETPADTHETPADTHAAQPAGEVHTETGVAHGGEHASGVFPPFDQTTFASQLLWLAITFGLFYLLMSKVVIPRIGGILETRHDRIAQDLDEASRLKAEADAAIASYEQELAAARAKGNAIAATARDEAKAKADAERAKIEASLQDKIAGAETRIAEIKAKALADVGTIAEETTAAVVEQLIGAKASKAEIASAVKSAAGE</sequence>
<dbReference type="GO" id="GO:0046961">
    <property type="term" value="F:proton-transporting ATPase activity, rotational mechanism"/>
    <property type="evidence" value="ECO:0007669"/>
    <property type="project" value="TreeGrafter"/>
</dbReference>
<evidence type="ECO:0000256" key="5">
    <source>
        <dbReference type="ARBA" id="ARBA00022547"/>
    </source>
</evidence>
<keyword evidence="7 15" id="KW-0375">Hydrogen ion transport</keyword>
<keyword evidence="6 15" id="KW-0812">Transmembrane</keyword>
<dbReference type="InterPro" id="IPR002146">
    <property type="entry name" value="ATP_synth_b/b'su_bac/chlpt"/>
</dbReference>
<dbReference type="HAMAP" id="MF_01398">
    <property type="entry name" value="ATP_synth_b_bprime"/>
    <property type="match status" value="1"/>
</dbReference>
<gene>
    <name evidence="15" type="primary">atpF</name>
    <name evidence="17" type="ORF">Q9313_11275</name>
</gene>
<dbReference type="NCBIfam" id="NF006612">
    <property type="entry name" value="PRK09174.1"/>
    <property type="match status" value="1"/>
</dbReference>
<comment type="function">
    <text evidence="13">Component of the F(0) channel, it forms part of the peripheral stalk, linking F(1) to F(0). The b'-subunit is a diverged and duplicated form of b found in plants and photosynthetic bacteria.</text>
</comment>
<evidence type="ECO:0000313" key="17">
    <source>
        <dbReference type="EMBL" id="WLR96307.1"/>
    </source>
</evidence>
<comment type="subcellular location">
    <subcellularLocation>
        <location evidence="1">Cell inner membrane</location>
        <topology evidence="1">Single-pass membrane protein</topology>
    </subcellularLocation>
    <subcellularLocation>
        <location evidence="15">Cell membrane</location>
        <topology evidence="15">Single-pass membrane protein</topology>
    </subcellularLocation>
</comment>
<keyword evidence="5 15" id="KW-0138">CF(0)</keyword>
<name>A0AA50D8F4_9HYPH</name>
<dbReference type="PANTHER" id="PTHR33445:SF1">
    <property type="entry name" value="ATP SYNTHASE SUBUNIT B"/>
    <property type="match status" value="1"/>
</dbReference>
<evidence type="ECO:0000256" key="16">
    <source>
        <dbReference type="RuleBase" id="RU003848"/>
    </source>
</evidence>
<dbReference type="EMBL" id="CP132302">
    <property type="protein sequence ID" value="WLR96307.1"/>
    <property type="molecule type" value="Genomic_DNA"/>
</dbReference>
<dbReference type="GO" id="GO:0045259">
    <property type="term" value="C:proton-transporting ATP synthase complex"/>
    <property type="evidence" value="ECO:0007669"/>
    <property type="project" value="UniProtKB-KW"/>
</dbReference>
<evidence type="ECO:0000256" key="9">
    <source>
        <dbReference type="ARBA" id="ARBA00023065"/>
    </source>
</evidence>
<dbReference type="RefSeq" id="WP_134648930.1">
    <property type="nucleotide sequence ID" value="NZ_CP132302.1"/>
</dbReference>
<reference evidence="17 18" key="1">
    <citation type="submission" date="2023-08" db="EMBL/GenBank/DDBJ databases">
        <title>Pathogen: clinical or host-associated sample.</title>
        <authorList>
            <person name="Hergert J."/>
            <person name="Casey R."/>
            <person name="Wagner J."/>
            <person name="Young E.L."/>
            <person name="Oakeson K.F."/>
        </authorList>
    </citation>
    <scope>NUCLEOTIDE SEQUENCE [LARGE SCALE GENOMIC DNA]</scope>
    <source>
        <strain evidence="17 18">1760953</strain>
    </source>
</reference>
<comment type="similarity">
    <text evidence="2 15 16">Belongs to the ATPase B chain family.</text>
</comment>
<evidence type="ECO:0000256" key="10">
    <source>
        <dbReference type="ARBA" id="ARBA00023136"/>
    </source>
</evidence>
<keyword evidence="8 15" id="KW-1133">Transmembrane helix</keyword>
<evidence type="ECO:0000256" key="15">
    <source>
        <dbReference type="HAMAP-Rule" id="MF_01398"/>
    </source>
</evidence>
<evidence type="ECO:0000256" key="4">
    <source>
        <dbReference type="ARBA" id="ARBA00022475"/>
    </source>
</evidence>
<keyword evidence="4 15" id="KW-1003">Cell membrane</keyword>
<evidence type="ECO:0000256" key="2">
    <source>
        <dbReference type="ARBA" id="ARBA00005513"/>
    </source>
</evidence>
<evidence type="ECO:0000256" key="8">
    <source>
        <dbReference type="ARBA" id="ARBA00022989"/>
    </source>
</evidence>
<evidence type="ECO:0000256" key="3">
    <source>
        <dbReference type="ARBA" id="ARBA00022448"/>
    </source>
</evidence>
<keyword evidence="18" id="KW-1185">Reference proteome</keyword>
<organism evidence="17 18">
    <name type="scientific">Shinella sumterensis</name>
    <dbReference type="NCBI Taxonomy" id="1967501"/>
    <lineage>
        <taxon>Bacteria</taxon>
        <taxon>Pseudomonadati</taxon>
        <taxon>Pseudomonadota</taxon>
        <taxon>Alphaproteobacteria</taxon>
        <taxon>Hyphomicrobiales</taxon>
        <taxon>Rhizobiaceae</taxon>
        <taxon>Shinella</taxon>
    </lineage>
</organism>
<dbReference type="GO" id="GO:0005886">
    <property type="term" value="C:plasma membrane"/>
    <property type="evidence" value="ECO:0007669"/>
    <property type="project" value="UniProtKB-SubCell"/>
</dbReference>
<protein>
    <recommendedName>
        <fullName evidence="15">ATP synthase subunit b</fullName>
    </recommendedName>
    <alternativeName>
        <fullName evidence="15">ATP synthase F(0) sector subunit b</fullName>
    </alternativeName>
    <alternativeName>
        <fullName evidence="15">ATPase subunit I</fullName>
    </alternativeName>
    <alternativeName>
        <fullName evidence="15">F-type ATPase subunit b</fullName>
        <shortName evidence="15">F-ATPase subunit b</shortName>
    </alternativeName>
</protein>
<dbReference type="Proteomes" id="UP001234585">
    <property type="component" value="Chromosome"/>
</dbReference>
<keyword evidence="10 15" id="KW-0472">Membrane</keyword>
<evidence type="ECO:0000256" key="6">
    <source>
        <dbReference type="ARBA" id="ARBA00022692"/>
    </source>
</evidence>
<dbReference type="AlphaFoldDB" id="A0AA50D8F4"/>
<evidence type="ECO:0000256" key="13">
    <source>
        <dbReference type="ARBA" id="ARBA00025614"/>
    </source>
</evidence>
<comment type="subunit">
    <text evidence="14 15">F-type ATPases have 2 components, F(1) - the catalytic core - and F(0) - the membrane proton channel. F(1) has five subunits: alpha(3), beta(3), gamma(1), delta(1), epsilon(1). F(0) has three main subunits: a(1), b(2) and c(10-14). The alpha and beta chains form an alternating ring which encloses part of the gamma chain. F(1) is attached to F(0) by a central stalk formed by the gamma and epsilon chains, while a peripheral stalk is formed by the delta and b chains.</text>
</comment>
<feature type="transmembrane region" description="Helical" evidence="15">
    <location>
        <begin position="69"/>
        <end position="88"/>
    </location>
</feature>
<keyword evidence="11 15" id="KW-0066">ATP synthesis</keyword>
<evidence type="ECO:0000313" key="18">
    <source>
        <dbReference type="Proteomes" id="UP001234585"/>
    </source>
</evidence>
<evidence type="ECO:0000256" key="7">
    <source>
        <dbReference type="ARBA" id="ARBA00022781"/>
    </source>
</evidence>
<evidence type="ECO:0000256" key="14">
    <source>
        <dbReference type="ARBA" id="ARBA00025830"/>
    </source>
</evidence>
<evidence type="ECO:0000256" key="11">
    <source>
        <dbReference type="ARBA" id="ARBA00023310"/>
    </source>
</evidence>